<name>A0A8T0I7C7_CERPU</name>
<dbReference type="Proteomes" id="UP000822688">
    <property type="component" value="Chromosome 4"/>
</dbReference>
<feature type="region of interest" description="Disordered" evidence="8">
    <location>
        <begin position="113"/>
        <end position="152"/>
    </location>
</feature>
<keyword evidence="5" id="KW-0238">DNA-binding</keyword>
<dbReference type="InterPro" id="IPR045174">
    <property type="entry name" value="Dof"/>
</dbReference>
<evidence type="ECO:0000313" key="11">
    <source>
        <dbReference type="Proteomes" id="UP000822688"/>
    </source>
</evidence>
<gene>
    <name evidence="10" type="ORF">KC19_4G055000</name>
</gene>
<keyword evidence="1" id="KW-0479">Metal-binding</keyword>
<dbReference type="PROSITE" id="PS50884">
    <property type="entry name" value="ZF_DOF_2"/>
    <property type="match status" value="1"/>
</dbReference>
<evidence type="ECO:0000256" key="5">
    <source>
        <dbReference type="ARBA" id="ARBA00023125"/>
    </source>
</evidence>
<evidence type="ECO:0000256" key="7">
    <source>
        <dbReference type="ARBA" id="ARBA00023242"/>
    </source>
</evidence>
<feature type="region of interest" description="Disordered" evidence="8">
    <location>
        <begin position="195"/>
        <end position="275"/>
    </location>
</feature>
<comment type="caution">
    <text evidence="10">The sequence shown here is derived from an EMBL/GenBank/DDBJ whole genome shotgun (WGS) entry which is preliminary data.</text>
</comment>
<evidence type="ECO:0000256" key="6">
    <source>
        <dbReference type="ARBA" id="ARBA00023163"/>
    </source>
</evidence>
<dbReference type="GO" id="GO:0003700">
    <property type="term" value="F:DNA-binding transcription factor activity"/>
    <property type="evidence" value="ECO:0007669"/>
    <property type="project" value="InterPro"/>
</dbReference>
<dbReference type="Pfam" id="PF02701">
    <property type="entry name" value="Zn_ribbon_Dof"/>
    <property type="match status" value="1"/>
</dbReference>
<keyword evidence="2" id="KW-0863">Zinc-finger</keyword>
<dbReference type="PANTHER" id="PTHR31089">
    <property type="entry name" value="CYCLIC DOF FACTOR 2"/>
    <property type="match status" value="1"/>
</dbReference>
<feature type="domain" description="Dof-type" evidence="9">
    <location>
        <begin position="154"/>
        <end position="208"/>
    </location>
</feature>
<dbReference type="EMBL" id="CM026424">
    <property type="protein sequence ID" value="KAG0578859.1"/>
    <property type="molecule type" value="Genomic_DNA"/>
</dbReference>
<evidence type="ECO:0000256" key="2">
    <source>
        <dbReference type="ARBA" id="ARBA00022771"/>
    </source>
</evidence>
<dbReference type="GO" id="GO:0003677">
    <property type="term" value="F:DNA binding"/>
    <property type="evidence" value="ECO:0007669"/>
    <property type="project" value="UniProtKB-KW"/>
</dbReference>
<feature type="compositionally biased region" description="Polar residues" evidence="8">
    <location>
        <begin position="233"/>
        <end position="243"/>
    </location>
</feature>
<reference evidence="10" key="1">
    <citation type="submission" date="2020-06" db="EMBL/GenBank/DDBJ databases">
        <title>WGS assembly of Ceratodon purpureus strain R40.</title>
        <authorList>
            <person name="Carey S.B."/>
            <person name="Jenkins J."/>
            <person name="Shu S."/>
            <person name="Lovell J.T."/>
            <person name="Sreedasyam A."/>
            <person name="Maumus F."/>
            <person name="Tiley G.P."/>
            <person name="Fernandez-Pozo N."/>
            <person name="Barry K."/>
            <person name="Chen C."/>
            <person name="Wang M."/>
            <person name="Lipzen A."/>
            <person name="Daum C."/>
            <person name="Saski C.A."/>
            <person name="Payton A.C."/>
            <person name="Mcbreen J.C."/>
            <person name="Conrad R.E."/>
            <person name="Kollar L.M."/>
            <person name="Olsson S."/>
            <person name="Huttunen S."/>
            <person name="Landis J.B."/>
            <person name="Wickett N.J."/>
            <person name="Johnson M.G."/>
            <person name="Rensing S.A."/>
            <person name="Grimwood J."/>
            <person name="Schmutz J."/>
            <person name="Mcdaniel S.F."/>
        </authorList>
    </citation>
    <scope>NUCLEOTIDE SEQUENCE</scope>
    <source>
        <strain evidence="10">R40</strain>
    </source>
</reference>
<organism evidence="10 11">
    <name type="scientific">Ceratodon purpureus</name>
    <name type="common">Fire moss</name>
    <name type="synonym">Dicranum purpureum</name>
    <dbReference type="NCBI Taxonomy" id="3225"/>
    <lineage>
        <taxon>Eukaryota</taxon>
        <taxon>Viridiplantae</taxon>
        <taxon>Streptophyta</taxon>
        <taxon>Embryophyta</taxon>
        <taxon>Bryophyta</taxon>
        <taxon>Bryophytina</taxon>
        <taxon>Bryopsida</taxon>
        <taxon>Dicranidae</taxon>
        <taxon>Pseudoditrichales</taxon>
        <taxon>Ditrichaceae</taxon>
        <taxon>Ceratodon</taxon>
    </lineage>
</organism>
<evidence type="ECO:0000256" key="8">
    <source>
        <dbReference type="SAM" id="MobiDB-lite"/>
    </source>
</evidence>
<evidence type="ECO:0000256" key="4">
    <source>
        <dbReference type="ARBA" id="ARBA00023015"/>
    </source>
</evidence>
<evidence type="ECO:0000256" key="1">
    <source>
        <dbReference type="ARBA" id="ARBA00022723"/>
    </source>
</evidence>
<keyword evidence="6" id="KW-0804">Transcription</keyword>
<keyword evidence="4" id="KW-0805">Transcription regulation</keyword>
<feature type="compositionally biased region" description="Low complexity" evidence="8">
    <location>
        <begin position="221"/>
        <end position="232"/>
    </location>
</feature>
<feature type="compositionally biased region" description="Low complexity" evidence="8">
    <location>
        <begin position="250"/>
        <end position="261"/>
    </location>
</feature>
<evidence type="ECO:0000259" key="9">
    <source>
        <dbReference type="PROSITE" id="PS50884"/>
    </source>
</evidence>
<dbReference type="AlphaFoldDB" id="A0A8T0I7C7"/>
<sequence length="571" mass="61058">MCCGADMPNLLERMPLGGEPGCREAAMDPQNIKLFGQTISVASNHTGAGADAEVLKQQSASPLWDTAQTSRQDCTDKKGVVENHISARSSSGDGFLQPPRLCKLVEYGTPNVGSRLSDDSSEGGHSDELKDQSEGDHSHSVGNDKNLPKPDKVVACPRCDSLDTKFCYYNNYNVNQPRHFCKNCQRYWTAGGTLRNVPVGAGRRKNKHGGGLQRENCADASTSSLLLGSPTSQKGTSFKQSQPKRMAGQSSPMRSPGSASSFGQESGITMSSPPYSLHQNGRLAFQPYASSQGFMTSGTDASAVGSSDTASTLQQRLQRFPSGHAFDKDCSRSSLSVLMQDTSNLNAIQTAFTPSMSQQESSATFRPVASTDMTSGWAGNDGPGRFFNGDYPNGYHLEWNRKQLSAPSTQGGASFSTPAHRAFNPGSTPPLNSSWNPAPAAQWASNVGYVPHPQMTTPEWPGTGLCISSAGQNQQLVALHTTLGKRGASDGGRLDSPQLPTKALRTDEFSRSLKSTWPMLGRNQSDVNATLKLFQPKLELAGACDQKDSFMGRLFINSAAAARPGPFPVTI</sequence>
<dbReference type="GO" id="GO:0008270">
    <property type="term" value="F:zinc ion binding"/>
    <property type="evidence" value="ECO:0007669"/>
    <property type="project" value="UniProtKB-KW"/>
</dbReference>
<keyword evidence="3" id="KW-0862">Zinc</keyword>
<evidence type="ECO:0000313" key="10">
    <source>
        <dbReference type="EMBL" id="KAG0578859.1"/>
    </source>
</evidence>
<proteinExistence type="predicted"/>
<dbReference type="InterPro" id="IPR003851">
    <property type="entry name" value="Znf_Dof"/>
</dbReference>
<feature type="compositionally biased region" description="Polar residues" evidence="8">
    <location>
        <begin position="262"/>
        <end position="275"/>
    </location>
</feature>
<keyword evidence="7" id="KW-0539">Nucleus</keyword>
<feature type="compositionally biased region" description="Basic and acidic residues" evidence="8">
    <location>
        <begin position="116"/>
        <end position="139"/>
    </location>
</feature>
<dbReference type="PANTHER" id="PTHR31089:SF22">
    <property type="entry name" value="CYCLIC DOF FACTOR 4"/>
    <property type="match status" value="1"/>
</dbReference>
<evidence type="ECO:0000256" key="3">
    <source>
        <dbReference type="ARBA" id="ARBA00022833"/>
    </source>
</evidence>
<dbReference type="PROSITE" id="PS01361">
    <property type="entry name" value="ZF_DOF_1"/>
    <property type="match status" value="1"/>
</dbReference>
<accession>A0A8T0I7C7</accession>
<keyword evidence="11" id="KW-1185">Reference proteome</keyword>
<protein>
    <recommendedName>
        <fullName evidence="9">Dof-type domain-containing protein</fullName>
    </recommendedName>
</protein>